<organism evidence="1 2">
    <name type="scientific">Gloeocapsopsis crepidinum LEGE 06123</name>
    <dbReference type="NCBI Taxonomy" id="588587"/>
    <lineage>
        <taxon>Bacteria</taxon>
        <taxon>Bacillati</taxon>
        <taxon>Cyanobacteriota</taxon>
        <taxon>Cyanophyceae</taxon>
        <taxon>Oscillatoriophycideae</taxon>
        <taxon>Chroococcales</taxon>
        <taxon>Chroococcaceae</taxon>
        <taxon>Gloeocapsopsis</taxon>
    </lineage>
</organism>
<dbReference type="EMBL" id="JADEWN010000076">
    <property type="protein sequence ID" value="MBE9193086.1"/>
    <property type="molecule type" value="Genomic_DNA"/>
</dbReference>
<name>A0ABR9UXS7_9CHRO</name>
<reference evidence="1 2" key="1">
    <citation type="submission" date="2020-10" db="EMBL/GenBank/DDBJ databases">
        <authorList>
            <person name="Castelo-Branco R."/>
            <person name="Eusebio N."/>
            <person name="Adriana R."/>
            <person name="Vieira A."/>
            <person name="Brugerolle De Fraissinette N."/>
            <person name="Rezende De Castro R."/>
            <person name="Schneider M.P."/>
            <person name="Vasconcelos V."/>
            <person name="Leao P.N."/>
        </authorList>
    </citation>
    <scope>NUCLEOTIDE SEQUENCE [LARGE SCALE GENOMIC DNA]</scope>
    <source>
        <strain evidence="1 2">LEGE 06123</strain>
    </source>
</reference>
<evidence type="ECO:0008006" key="3">
    <source>
        <dbReference type="Google" id="ProtNLM"/>
    </source>
</evidence>
<sequence>MIDSKKHNSIIAWQLIYLGRKSCFTNDLLKASKNMKPHKLKLITTNNNYLVKSQSLAGVSISDRQNIPAGAIITTQSAANRLPTHQIASKTSLIRLQILSVVS</sequence>
<comment type="caution">
    <text evidence="1">The sequence shown here is derived from an EMBL/GenBank/DDBJ whole genome shotgun (WGS) entry which is preliminary data.</text>
</comment>
<evidence type="ECO:0000313" key="2">
    <source>
        <dbReference type="Proteomes" id="UP000651156"/>
    </source>
</evidence>
<protein>
    <recommendedName>
        <fullName evidence="3">HNH endonuclease</fullName>
    </recommendedName>
</protein>
<dbReference type="Proteomes" id="UP000651156">
    <property type="component" value="Unassembled WGS sequence"/>
</dbReference>
<dbReference type="RefSeq" id="WP_193934481.1">
    <property type="nucleotide sequence ID" value="NZ_CAWPMZ010000121.1"/>
</dbReference>
<gene>
    <name evidence="1" type="ORF">IQ230_22580</name>
</gene>
<proteinExistence type="predicted"/>
<accession>A0ABR9UXS7</accession>
<keyword evidence="2" id="KW-1185">Reference proteome</keyword>
<evidence type="ECO:0000313" key="1">
    <source>
        <dbReference type="EMBL" id="MBE9193086.1"/>
    </source>
</evidence>